<dbReference type="SUPFAM" id="SSF141868">
    <property type="entry name" value="EAL domain-like"/>
    <property type="match status" value="1"/>
</dbReference>
<evidence type="ECO:0000256" key="2">
    <source>
        <dbReference type="SAM" id="Coils"/>
    </source>
</evidence>
<reference evidence="7 8" key="2">
    <citation type="submission" date="2018-12" db="EMBL/GenBank/DDBJ databases">
        <title>Simiduia agarivorans gen. nov., sp. nov., a marine, agarolytic bacterium isolated from shallow coastal water from Keelung, Taiwan.</title>
        <authorList>
            <person name="Shieh W.Y."/>
        </authorList>
    </citation>
    <scope>NUCLEOTIDE SEQUENCE [LARGE SCALE GENOMIC DNA]</scope>
    <source>
        <strain evidence="7 8">GTF-13</strain>
    </source>
</reference>
<dbReference type="PANTHER" id="PTHR33121:SF23">
    <property type="entry name" value="CYCLIC DI-GMP PHOSPHODIESTERASE PDEB"/>
    <property type="match status" value="1"/>
</dbReference>
<dbReference type="SMART" id="SM00091">
    <property type="entry name" value="PAS"/>
    <property type="match status" value="1"/>
</dbReference>
<feature type="domain" description="Response regulatory" evidence="3">
    <location>
        <begin position="9"/>
        <end position="125"/>
    </location>
</feature>
<evidence type="ECO:0000259" key="5">
    <source>
        <dbReference type="PROSITE" id="PS50883"/>
    </source>
</evidence>
<dbReference type="CDD" id="cd01949">
    <property type="entry name" value="GGDEF"/>
    <property type="match status" value="1"/>
</dbReference>
<dbReference type="RefSeq" id="WP_125016042.1">
    <property type="nucleotide sequence ID" value="NZ_QWEZ01000002.1"/>
</dbReference>
<dbReference type="Pfam" id="PF00990">
    <property type="entry name" value="GGDEF"/>
    <property type="match status" value="1"/>
</dbReference>
<name>A0A3P3VHY8_9GAMM</name>
<sequence length="692" mass="76681">MAKEKKTLRLLIIEESQNDAEQLVNVFRNSGHATRAHRTISAEALEEELQSQTWDLLLASEASDEISADQALDIVNSLHKDIPVLLMLPEPSSEQITEALQKGYRDVIPYDEDKRLVLVANRELAQLEERRRRRQLEVSLKETEKRCQLLLDSSVDAIAYIHDGMHIYANRAYVELFGYEDADDLAGMPIIDMVAPENQAEIKKVLKEFHNQGSGEGKLTCSGQRQDESQFQANMEFSPAIYDGEPCEQVVIRVDTGNPELEEKLKEISTQDLVTGLFNRDYFSQQLDAAIEKAVGGKQNSAVFYISLDNFGEIRDKAGISGTDLVLTDVGSLLKENVPSPNVLARYGDDIFLALVAHDQLDKLKAIADKICAEVAEHMSDVSGVTVQTTCSIGIAIVNETTSSADGIMDRAQRAASRAQAGGGSRCHLHNPKDDIEAQANKGDVGAMIQQALDNNSFKLLFQPIISLRGDTHEHYEVLLRLIDADGKEVSPKEFMSVARETGLSTKIDRWAILQSIKLLAAHRANNHDTRLFIHLSGDSIMDPTLPPWLSVALKAARLPSDAIIFEISETDATTHLKQAKVLTKAINELHCRVALGHFGGSLNPFNNLKHLDVAFVKLDGSFSEDIDNSDTFESMKNMISSLQSQGKLTIVPMVESASMLSVLWQAGVNYIQGYYLQGPTEHMDYDFSNDM</sequence>
<dbReference type="Gene3D" id="3.20.20.450">
    <property type="entry name" value="EAL domain"/>
    <property type="match status" value="1"/>
</dbReference>
<dbReference type="InterPro" id="IPR013767">
    <property type="entry name" value="PAS_fold"/>
</dbReference>
<dbReference type="PROSITE" id="PS50887">
    <property type="entry name" value="GGDEF"/>
    <property type="match status" value="1"/>
</dbReference>
<dbReference type="SUPFAM" id="SSF55073">
    <property type="entry name" value="Nucleotide cyclase"/>
    <property type="match status" value="1"/>
</dbReference>
<dbReference type="PROSITE" id="PS50110">
    <property type="entry name" value="RESPONSE_REGULATORY"/>
    <property type="match status" value="1"/>
</dbReference>
<evidence type="ECO:0000256" key="1">
    <source>
        <dbReference type="PROSITE-ProRule" id="PRU00169"/>
    </source>
</evidence>
<dbReference type="NCBIfam" id="TIGR00229">
    <property type="entry name" value="sensory_box"/>
    <property type="match status" value="1"/>
</dbReference>
<dbReference type="PANTHER" id="PTHR33121">
    <property type="entry name" value="CYCLIC DI-GMP PHOSPHODIESTERASE PDEF"/>
    <property type="match status" value="1"/>
</dbReference>
<dbReference type="GO" id="GO:0000160">
    <property type="term" value="P:phosphorelay signal transduction system"/>
    <property type="evidence" value="ECO:0007669"/>
    <property type="project" value="InterPro"/>
</dbReference>
<dbReference type="InterPro" id="IPR029787">
    <property type="entry name" value="Nucleotide_cyclase"/>
</dbReference>
<dbReference type="SUPFAM" id="SSF55785">
    <property type="entry name" value="PYP-like sensor domain (PAS domain)"/>
    <property type="match status" value="1"/>
</dbReference>
<evidence type="ECO:0000259" key="3">
    <source>
        <dbReference type="PROSITE" id="PS50110"/>
    </source>
</evidence>
<dbReference type="InterPro" id="IPR035919">
    <property type="entry name" value="EAL_sf"/>
</dbReference>
<dbReference type="CDD" id="cd00130">
    <property type="entry name" value="PAS"/>
    <property type="match status" value="1"/>
</dbReference>
<comment type="caution">
    <text evidence="1">Lacks conserved residue(s) required for the propagation of feature annotation.</text>
</comment>
<dbReference type="InterPro" id="IPR043128">
    <property type="entry name" value="Rev_trsase/Diguanyl_cyclase"/>
</dbReference>
<dbReference type="InterPro" id="IPR011006">
    <property type="entry name" value="CheY-like_superfamily"/>
</dbReference>
<dbReference type="SMART" id="SM00267">
    <property type="entry name" value="GGDEF"/>
    <property type="match status" value="1"/>
</dbReference>
<dbReference type="InterPro" id="IPR000014">
    <property type="entry name" value="PAS"/>
</dbReference>
<organism evidence="7 8">
    <name type="scientific">Aestuariirhabdus litorea</name>
    <dbReference type="NCBI Taxonomy" id="2528527"/>
    <lineage>
        <taxon>Bacteria</taxon>
        <taxon>Pseudomonadati</taxon>
        <taxon>Pseudomonadota</taxon>
        <taxon>Gammaproteobacteria</taxon>
        <taxon>Oceanospirillales</taxon>
        <taxon>Aestuariirhabdaceae</taxon>
        <taxon>Aestuariirhabdus</taxon>
    </lineage>
</organism>
<dbReference type="SUPFAM" id="SSF52172">
    <property type="entry name" value="CheY-like"/>
    <property type="match status" value="1"/>
</dbReference>
<proteinExistence type="predicted"/>
<dbReference type="InterPro" id="IPR035965">
    <property type="entry name" value="PAS-like_dom_sf"/>
</dbReference>
<dbReference type="Pfam" id="PF00989">
    <property type="entry name" value="PAS"/>
    <property type="match status" value="1"/>
</dbReference>
<dbReference type="Gene3D" id="3.30.70.270">
    <property type="match status" value="1"/>
</dbReference>
<dbReference type="InterPro" id="IPR001789">
    <property type="entry name" value="Sig_transdc_resp-reg_receiver"/>
</dbReference>
<protein>
    <submittedName>
        <fullName evidence="7">EAL domain-containing protein</fullName>
    </submittedName>
</protein>
<comment type="caution">
    <text evidence="7">The sequence shown here is derived from an EMBL/GenBank/DDBJ whole genome shotgun (WGS) entry which is preliminary data.</text>
</comment>
<keyword evidence="2" id="KW-0175">Coiled coil</keyword>
<dbReference type="Gene3D" id="3.30.450.20">
    <property type="entry name" value="PAS domain"/>
    <property type="match status" value="1"/>
</dbReference>
<dbReference type="SMART" id="SM00052">
    <property type="entry name" value="EAL"/>
    <property type="match status" value="1"/>
</dbReference>
<evidence type="ECO:0000259" key="6">
    <source>
        <dbReference type="PROSITE" id="PS50887"/>
    </source>
</evidence>
<dbReference type="GO" id="GO:0006355">
    <property type="term" value="P:regulation of DNA-templated transcription"/>
    <property type="evidence" value="ECO:0007669"/>
    <property type="project" value="InterPro"/>
</dbReference>
<dbReference type="NCBIfam" id="TIGR00254">
    <property type="entry name" value="GGDEF"/>
    <property type="match status" value="1"/>
</dbReference>
<feature type="domain" description="EAL" evidence="5">
    <location>
        <begin position="442"/>
        <end position="692"/>
    </location>
</feature>
<evidence type="ECO:0000313" key="7">
    <source>
        <dbReference type="EMBL" id="RRJ82331.1"/>
    </source>
</evidence>
<dbReference type="EMBL" id="QWEZ01000002">
    <property type="protein sequence ID" value="RRJ82331.1"/>
    <property type="molecule type" value="Genomic_DNA"/>
</dbReference>
<keyword evidence="8" id="KW-1185">Reference proteome</keyword>
<dbReference type="PROSITE" id="PS50112">
    <property type="entry name" value="PAS"/>
    <property type="match status" value="1"/>
</dbReference>
<dbReference type="PROSITE" id="PS50883">
    <property type="entry name" value="EAL"/>
    <property type="match status" value="1"/>
</dbReference>
<dbReference type="CDD" id="cd01948">
    <property type="entry name" value="EAL"/>
    <property type="match status" value="1"/>
</dbReference>
<dbReference type="Gene3D" id="3.40.50.2300">
    <property type="match status" value="1"/>
</dbReference>
<dbReference type="InterPro" id="IPR000160">
    <property type="entry name" value="GGDEF_dom"/>
</dbReference>
<dbReference type="InterPro" id="IPR050706">
    <property type="entry name" value="Cyclic-di-GMP_PDE-like"/>
</dbReference>
<evidence type="ECO:0000313" key="8">
    <source>
        <dbReference type="Proteomes" id="UP000280792"/>
    </source>
</evidence>
<feature type="coiled-coil region" evidence="2">
    <location>
        <begin position="110"/>
        <end position="153"/>
    </location>
</feature>
<evidence type="ECO:0000259" key="4">
    <source>
        <dbReference type="PROSITE" id="PS50112"/>
    </source>
</evidence>
<dbReference type="Pfam" id="PF00563">
    <property type="entry name" value="EAL"/>
    <property type="match status" value="1"/>
</dbReference>
<reference evidence="7 8" key="1">
    <citation type="submission" date="2018-08" db="EMBL/GenBank/DDBJ databases">
        <authorList>
            <person name="Khan S.A."/>
        </authorList>
    </citation>
    <scope>NUCLEOTIDE SEQUENCE [LARGE SCALE GENOMIC DNA]</scope>
    <source>
        <strain evidence="7 8">GTF-13</strain>
    </source>
</reference>
<dbReference type="InterPro" id="IPR001633">
    <property type="entry name" value="EAL_dom"/>
</dbReference>
<accession>A0A3P3VHY8</accession>
<gene>
    <name evidence="7" type="ORF">D0544_10620</name>
</gene>
<feature type="domain" description="GGDEF" evidence="6">
    <location>
        <begin position="299"/>
        <end position="432"/>
    </location>
</feature>
<dbReference type="GO" id="GO:0071111">
    <property type="term" value="F:cyclic-guanylate-specific phosphodiesterase activity"/>
    <property type="evidence" value="ECO:0007669"/>
    <property type="project" value="InterPro"/>
</dbReference>
<feature type="domain" description="PAS" evidence="4">
    <location>
        <begin position="163"/>
        <end position="213"/>
    </location>
</feature>
<dbReference type="AlphaFoldDB" id="A0A3P3VHY8"/>
<dbReference type="Proteomes" id="UP000280792">
    <property type="component" value="Unassembled WGS sequence"/>
</dbReference>